<protein>
    <recommendedName>
        <fullName evidence="1">Reverse transcriptase/retrotransposon-derived protein RNase H-like domain-containing protein</fullName>
    </recommendedName>
</protein>
<dbReference type="InterPro" id="IPR041577">
    <property type="entry name" value="RT_RNaseH_2"/>
</dbReference>
<accession>A0AAV2GBX4</accession>
<dbReference type="InterPro" id="IPR043502">
    <property type="entry name" value="DNA/RNA_pol_sf"/>
</dbReference>
<reference evidence="2 3" key="1">
    <citation type="submission" date="2024-04" db="EMBL/GenBank/DDBJ databases">
        <authorList>
            <person name="Fracassetti M."/>
        </authorList>
    </citation>
    <scope>NUCLEOTIDE SEQUENCE [LARGE SCALE GENOMIC DNA]</scope>
</reference>
<dbReference type="AlphaFoldDB" id="A0AAV2GBX4"/>
<feature type="domain" description="Reverse transcriptase/retrotransposon-derived protein RNase H-like" evidence="1">
    <location>
        <begin position="31"/>
        <end position="126"/>
    </location>
</feature>
<dbReference type="Gene3D" id="3.30.70.270">
    <property type="match status" value="1"/>
</dbReference>
<evidence type="ECO:0000313" key="2">
    <source>
        <dbReference type="EMBL" id="CAL1408240.1"/>
    </source>
</evidence>
<dbReference type="PANTHER" id="PTHR48475">
    <property type="entry name" value="RIBONUCLEASE H"/>
    <property type="match status" value="1"/>
</dbReference>
<dbReference type="Proteomes" id="UP001497516">
    <property type="component" value="Chromosome 8"/>
</dbReference>
<dbReference type="SUPFAM" id="SSF56672">
    <property type="entry name" value="DNA/RNA polymerases"/>
    <property type="match status" value="1"/>
</dbReference>
<dbReference type="PANTHER" id="PTHR48475:SF1">
    <property type="entry name" value="RNASE H TYPE-1 DOMAIN-CONTAINING PROTEIN"/>
    <property type="match status" value="1"/>
</dbReference>
<keyword evidence="3" id="KW-1185">Reference proteome</keyword>
<gene>
    <name evidence="2" type="ORF">LTRI10_LOCUS47851</name>
</gene>
<proteinExistence type="predicted"/>
<dbReference type="InterPro" id="IPR043128">
    <property type="entry name" value="Rev_trsase/Diguanyl_cyclase"/>
</dbReference>
<evidence type="ECO:0000259" key="1">
    <source>
        <dbReference type="Pfam" id="PF17919"/>
    </source>
</evidence>
<name>A0AAV2GBX4_9ROSI</name>
<evidence type="ECO:0000313" key="3">
    <source>
        <dbReference type="Proteomes" id="UP001497516"/>
    </source>
</evidence>
<sequence length="152" mass="17327">MATLSCFIPHSVDKCSPFFQVLKKSAARFKWNEECNEAFLCLKDQLSAPSVLSSPLNGERLFMYLVVSQQAVSSILVRRSIDDGRDQLVYYVSKTLLPAETRYLVVEKEILTVAKTARKLRPYFQGGRDTPSPSCPTCRSRRYFTEWTSQGE</sequence>
<dbReference type="Pfam" id="PF17919">
    <property type="entry name" value="RT_RNaseH_2"/>
    <property type="match status" value="1"/>
</dbReference>
<organism evidence="2 3">
    <name type="scientific">Linum trigynum</name>
    <dbReference type="NCBI Taxonomy" id="586398"/>
    <lineage>
        <taxon>Eukaryota</taxon>
        <taxon>Viridiplantae</taxon>
        <taxon>Streptophyta</taxon>
        <taxon>Embryophyta</taxon>
        <taxon>Tracheophyta</taxon>
        <taxon>Spermatophyta</taxon>
        <taxon>Magnoliopsida</taxon>
        <taxon>eudicotyledons</taxon>
        <taxon>Gunneridae</taxon>
        <taxon>Pentapetalae</taxon>
        <taxon>rosids</taxon>
        <taxon>fabids</taxon>
        <taxon>Malpighiales</taxon>
        <taxon>Linaceae</taxon>
        <taxon>Linum</taxon>
    </lineage>
</organism>
<dbReference type="EMBL" id="OZ034821">
    <property type="protein sequence ID" value="CAL1408240.1"/>
    <property type="molecule type" value="Genomic_DNA"/>
</dbReference>